<keyword evidence="2" id="KW-1185">Reference proteome</keyword>
<comment type="caution">
    <text evidence="1">The sequence shown here is derived from an EMBL/GenBank/DDBJ whole genome shotgun (WGS) entry which is preliminary data.</text>
</comment>
<dbReference type="Proteomes" id="UP000688137">
    <property type="component" value="Unassembled WGS sequence"/>
</dbReference>
<organism evidence="1 2">
    <name type="scientific">Paramecium primaurelia</name>
    <dbReference type="NCBI Taxonomy" id="5886"/>
    <lineage>
        <taxon>Eukaryota</taxon>
        <taxon>Sar</taxon>
        <taxon>Alveolata</taxon>
        <taxon>Ciliophora</taxon>
        <taxon>Intramacronucleata</taxon>
        <taxon>Oligohymenophorea</taxon>
        <taxon>Peniculida</taxon>
        <taxon>Parameciidae</taxon>
        <taxon>Paramecium</taxon>
    </lineage>
</organism>
<sequence length="191" mass="23351">MNTKIHTYHIKNSINEMDNSWFNLNKFVTFEKYAKQLINLVFTSIFNLLIQIIQEFLQSIHLEYCFETVDRYYFIISQARCDFIVKLDELKKSDNYWQLGIILQEMTYRHPAFIDYNPKLTFYYILNCQLELPMQIEVDYQLKDLIKNYCKKNQQKELDIRWGFLRFKIMNIQKMLIGNQFRIDNCNQQNC</sequence>
<name>A0A8S1M6Z3_PARPR</name>
<dbReference type="EMBL" id="CAJJDM010000055">
    <property type="protein sequence ID" value="CAD8075877.1"/>
    <property type="molecule type" value="Genomic_DNA"/>
</dbReference>
<accession>A0A8S1M6Z3</accession>
<dbReference type="AlphaFoldDB" id="A0A8S1M6Z3"/>
<gene>
    <name evidence="1" type="ORF">PPRIM_AZ9-3.1.T0550120</name>
</gene>
<protein>
    <submittedName>
        <fullName evidence="1">Uncharacterized protein</fullName>
    </submittedName>
</protein>
<proteinExistence type="predicted"/>
<reference evidence="1" key="1">
    <citation type="submission" date="2021-01" db="EMBL/GenBank/DDBJ databases">
        <authorList>
            <consortium name="Genoscope - CEA"/>
            <person name="William W."/>
        </authorList>
    </citation>
    <scope>NUCLEOTIDE SEQUENCE</scope>
</reference>
<evidence type="ECO:0000313" key="2">
    <source>
        <dbReference type="Proteomes" id="UP000688137"/>
    </source>
</evidence>
<evidence type="ECO:0000313" key="1">
    <source>
        <dbReference type="EMBL" id="CAD8075877.1"/>
    </source>
</evidence>